<keyword evidence="1" id="KW-0596">Phosphopantetheine</keyword>
<keyword evidence="2" id="KW-0597">Phosphoprotein</keyword>
<dbReference type="Pfam" id="PF00501">
    <property type="entry name" value="AMP-binding"/>
    <property type="match status" value="1"/>
</dbReference>
<dbReference type="InterPro" id="IPR036736">
    <property type="entry name" value="ACP-like_sf"/>
</dbReference>
<dbReference type="Gene3D" id="1.10.1200.10">
    <property type="entry name" value="ACP-like"/>
    <property type="match status" value="1"/>
</dbReference>
<dbReference type="PANTHER" id="PTHR45527">
    <property type="entry name" value="NONRIBOSOMAL PEPTIDE SYNTHETASE"/>
    <property type="match status" value="1"/>
</dbReference>
<evidence type="ECO:0000256" key="2">
    <source>
        <dbReference type="ARBA" id="ARBA00022553"/>
    </source>
</evidence>
<dbReference type="InterPro" id="IPR020459">
    <property type="entry name" value="AMP-binding"/>
</dbReference>
<feature type="region of interest" description="Disordered" evidence="3">
    <location>
        <begin position="1"/>
        <end position="29"/>
    </location>
</feature>
<dbReference type="NCBIfam" id="TIGR01733">
    <property type="entry name" value="AA-adenyl-dom"/>
    <property type="match status" value="1"/>
</dbReference>
<evidence type="ECO:0000313" key="6">
    <source>
        <dbReference type="Proteomes" id="UP001596222"/>
    </source>
</evidence>
<dbReference type="InterPro" id="IPR020845">
    <property type="entry name" value="AMP-binding_CS"/>
</dbReference>
<evidence type="ECO:0000256" key="3">
    <source>
        <dbReference type="SAM" id="MobiDB-lite"/>
    </source>
</evidence>
<keyword evidence="6" id="KW-1185">Reference proteome</keyword>
<dbReference type="EMBL" id="JBHSKJ010000027">
    <property type="protein sequence ID" value="MFC5149502.1"/>
    <property type="molecule type" value="Genomic_DNA"/>
</dbReference>
<proteinExistence type="predicted"/>
<dbReference type="InterPro" id="IPR010071">
    <property type="entry name" value="AA_adenyl_dom"/>
</dbReference>
<dbReference type="Proteomes" id="UP001596222">
    <property type="component" value="Unassembled WGS sequence"/>
</dbReference>
<dbReference type="Pfam" id="PF13193">
    <property type="entry name" value="AMP-binding_C"/>
    <property type="match status" value="1"/>
</dbReference>
<name>A0ABW0A6W9_9ACTN</name>
<feature type="domain" description="Carrier" evidence="4">
    <location>
        <begin position="961"/>
        <end position="1045"/>
    </location>
</feature>
<dbReference type="Gene3D" id="3.30.300.30">
    <property type="match status" value="1"/>
</dbReference>
<dbReference type="InterPro" id="IPR045851">
    <property type="entry name" value="AMP-bd_C_sf"/>
</dbReference>
<reference evidence="6" key="1">
    <citation type="journal article" date="2019" name="Int. J. Syst. Evol. Microbiol.">
        <title>The Global Catalogue of Microorganisms (GCM) 10K type strain sequencing project: providing services to taxonomists for standard genome sequencing and annotation.</title>
        <authorList>
            <consortium name="The Broad Institute Genomics Platform"/>
            <consortium name="The Broad Institute Genome Sequencing Center for Infectious Disease"/>
            <person name="Wu L."/>
            <person name="Ma J."/>
        </authorList>
    </citation>
    <scope>NUCLEOTIDE SEQUENCE [LARGE SCALE GENOMIC DNA]</scope>
    <source>
        <strain evidence="6">CGMCC 4.1641</strain>
    </source>
</reference>
<dbReference type="PROSITE" id="PS00012">
    <property type="entry name" value="PHOSPHOPANTETHEINE"/>
    <property type="match status" value="1"/>
</dbReference>
<evidence type="ECO:0000313" key="5">
    <source>
        <dbReference type="EMBL" id="MFC5149502.1"/>
    </source>
</evidence>
<feature type="compositionally biased region" description="Polar residues" evidence="3">
    <location>
        <begin position="18"/>
        <end position="29"/>
    </location>
</feature>
<accession>A0ABW0A6W9</accession>
<organism evidence="5 6">
    <name type="scientific">Streptomyces aureoversilis</name>
    <dbReference type="NCBI Taxonomy" id="67277"/>
    <lineage>
        <taxon>Bacteria</taxon>
        <taxon>Bacillati</taxon>
        <taxon>Actinomycetota</taxon>
        <taxon>Actinomycetes</taxon>
        <taxon>Kitasatosporales</taxon>
        <taxon>Streptomycetaceae</taxon>
        <taxon>Streptomyces</taxon>
    </lineage>
</organism>
<evidence type="ECO:0000259" key="4">
    <source>
        <dbReference type="PROSITE" id="PS50075"/>
    </source>
</evidence>
<feature type="compositionally biased region" description="Polar residues" evidence="3">
    <location>
        <begin position="1"/>
        <end position="10"/>
    </location>
</feature>
<dbReference type="PROSITE" id="PS50075">
    <property type="entry name" value="CARRIER"/>
    <property type="match status" value="1"/>
</dbReference>
<dbReference type="SUPFAM" id="SSF47336">
    <property type="entry name" value="ACP-like"/>
    <property type="match status" value="1"/>
</dbReference>
<dbReference type="InterPro" id="IPR000873">
    <property type="entry name" value="AMP-dep_synth/lig_dom"/>
</dbReference>
<dbReference type="Pfam" id="PF00550">
    <property type="entry name" value="PP-binding"/>
    <property type="match status" value="1"/>
</dbReference>
<feature type="compositionally biased region" description="Basic and acidic residues" evidence="3">
    <location>
        <begin position="938"/>
        <end position="958"/>
    </location>
</feature>
<dbReference type="PROSITE" id="PS00455">
    <property type="entry name" value="AMP_BINDING"/>
    <property type="match status" value="1"/>
</dbReference>
<dbReference type="CDD" id="cd05930">
    <property type="entry name" value="A_NRPS"/>
    <property type="match status" value="1"/>
</dbReference>
<dbReference type="InterPro" id="IPR009081">
    <property type="entry name" value="PP-bd_ACP"/>
</dbReference>
<protein>
    <submittedName>
        <fullName evidence="5">Amino acid adenylation domain-containing protein</fullName>
    </submittedName>
</protein>
<feature type="region of interest" description="Disordered" evidence="3">
    <location>
        <begin position="568"/>
        <end position="588"/>
    </location>
</feature>
<feature type="region of interest" description="Disordered" evidence="3">
    <location>
        <begin position="938"/>
        <end position="963"/>
    </location>
</feature>
<dbReference type="InterPro" id="IPR042099">
    <property type="entry name" value="ANL_N_sf"/>
</dbReference>
<dbReference type="RefSeq" id="WP_382050181.1">
    <property type="nucleotide sequence ID" value="NZ_JBHSKJ010000027.1"/>
</dbReference>
<dbReference type="InterPro" id="IPR025110">
    <property type="entry name" value="AMP-bd_C"/>
</dbReference>
<dbReference type="PRINTS" id="PR00154">
    <property type="entry name" value="AMPBINDING"/>
</dbReference>
<dbReference type="Gene3D" id="3.40.50.12780">
    <property type="entry name" value="N-terminal domain of ligase-like"/>
    <property type="match status" value="1"/>
</dbReference>
<sequence length="1046" mass="112298">MRNQRNSGSASGPLDVTAHTTAPAGSQPYTRAVSPMEWVFLGMRPGHCVVHVVEGDGDLSAEALARAVAVAAAASPGMRLIRRGRRWVDSGTPPTVTVVAGTPTERGRTPGDRDRLGAPYLQRTLDGSGATCEVVLIPGTPSTVVFRAFHGVTDGRGLLLWAADVFRVLRGEDPLGAPSRLNDEELIERITRPGGLPPALPTPKMEWPSLLGRRPAASPGLLWRRRTVDGRHPAATARIAAVLAHTYGSGSGRFFVPVDLRRHLPEPRSTASLVRALRLDVSAGDTWQEVHQRILTALAENAELAPPFAKSTLRMPLPLLRAVNTGIDHFTTRKNRYNSLAYLSHMGSVDLADYCAGEFHACTVYTLGTTSPGSPLEVNLVETGGHTELTVAWHDGPGMAERADAVLDTIEEALSPGEYRQWEGNRTERPLPSDRSVVELFRAQVERTPDRVAVSGPEGDVNYRELSVRADSVAAELRRQGVGPGSVVGLLAGRTVAALAGLWGVLRAGACYLPLDVRHPDARLTDLLDDADVTFCLVERPYDERECVRSGRKALLLDDLAVSAPSSVSVSVSAPTPAPAPEPHEDASVSPEDLAYVIYTSGSTGRPKGVQLEHRNLLNYVHWATRAFDVDTDTRMPLLTSPSFDVSGTSVFLPLLAGGRVVLMPDDPNHLSLRELLQHSGANTLNLTPAHLDLIGRLDLSPTGYRTVVVVGEQLRVEVAARAQEMFGPDCRIVNLYGPTEATIGCTAHIFDPEADGAGAVVPIGLPADNTTVFLLDSERRFVAPGETGEMYLGGAQLARGYLGRPDLDRERFVHLADGSRVYRTGDLARILPSGEIEYVGRIDDQVKVRGHRVEPAEVARALEQHPAVERAVVVARTRPGHPGKALYGYVLTASPVTEAELTGHLAELLPSYMVPAATMVVPQLPYTVSGKVDTKALPDPFDGKADGADRADRHGAEATEPTDPVEEAVADIWARTLGVERSRLDAQADFHRFGGDSLSLLAMAGTVCQELLAPEQEKAFVAQLTRIAGEPTLGQVAALTREALG</sequence>
<gene>
    <name evidence="5" type="ORF">ACFPP6_33110</name>
</gene>
<dbReference type="PANTHER" id="PTHR45527:SF1">
    <property type="entry name" value="FATTY ACID SYNTHASE"/>
    <property type="match status" value="1"/>
</dbReference>
<dbReference type="SUPFAM" id="SSF56801">
    <property type="entry name" value="Acetyl-CoA synthetase-like"/>
    <property type="match status" value="1"/>
</dbReference>
<dbReference type="InterPro" id="IPR006162">
    <property type="entry name" value="Ppantetheine_attach_site"/>
</dbReference>
<evidence type="ECO:0000256" key="1">
    <source>
        <dbReference type="ARBA" id="ARBA00022450"/>
    </source>
</evidence>
<comment type="caution">
    <text evidence="5">The sequence shown here is derived from an EMBL/GenBank/DDBJ whole genome shotgun (WGS) entry which is preliminary data.</text>
</comment>